<dbReference type="SMART" id="SM00420">
    <property type="entry name" value="HTH_DEOR"/>
    <property type="match status" value="1"/>
</dbReference>
<organism evidence="5 6">
    <name type="scientific">Mordavella massiliensis</name>
    <dbReference type="NCBI Taxonomy" id="1871024"/>
    <lineage>
        <taxon>Bacteria</taxon>
        <taxon>Bacillati</taxon>
        <taxon>Bacillota</taxon>
        <taxon>Clostridia</taxon>
        <taxon>Eubacteriales</taxon>
        <taxon>Clostridiaceae</taxon>
        <taxon>Mordavella</taxon>
    </lineage>
</organism>
<evidence type="ECO:0000313" key="6">
    <source>
        <dbReference type="Proteomes" id="UP000705508"/>
    </source>
</evidence>
<reference evidence="5" key="1">
    <citation type="submission" date="2020-08" db="EMBL/GenBank/DDBJ databases">
        <authorList>
            <person name="Cejkova D."/>
            <person name="Kubasova T."/>
            <person name="Jahodarova E."/>
            <person name="Rychlik I."/>
        </authorList>
    </citation>
    <scope>NUCLEOTIDE SEQUENCE</scope>
    <source>
        <strain evidence="5">An582</strain>
    </source>
</reference>
<dbReference type="PROSITE" id="PS51000">
    <property type="entry name" value="HTH_DEOR_2"/>
    <property type="match status" value="1"/>
</dbReference>
<gene>
    <name evidence="5" type="ORF">H6A20_09450</name>
</gene>
<dbReference type="Gene3D" id="1.10.10.10">
    <property type="entry name" value="Winged helix-like DNA-binding domain superfamily/Winged helix DNA-binding domain"/>
    <property type="match status" value="1"/>
</dbReference>
<dbReference type="GO" id="GO:0003677">
    <property type="term" value="F:DNA binding"/>
    <property type="evidence" value="ECO:0007669"/>
    <property type="project" value="UniProtKB-KW"/>
</dbReference>
<dbReference type="Pfam" id="PF08220">
    <property type="entry name" value="HTH_DeoR"/>
    <property type="match status" value="1"/>
</dbReference>
<dbReference type="InterPro" id="IPR014036">
    <property type="entry name" value="DeoR-like_C"/>
</dbReference>
<keyword evidence="1" id="KW-0805">Transcription regulation</keyword>
<dbReference type="Proteomes" id="UP000705508">
    <property type="component" value="Unassembled WGS sequence"/>
</dbReference>
<evidence type="ECO:0000313" key="5">
    <source>
        <dbReference type="EMBL" id="MBM6948874.1"/>
    </source>
</evidence>
<feature type="domain" description="HTH deoR-type" evidence="4">
    <location>
        <begin position="3"/>
        <end position="58"/>
    </location>
</feature>
<dbReference type="PROSITE" id="PS00894">
    <property type="entry name" value="HTH_DEOR_1"/>
    <property type="match status" value="1"/>
</dbReference>
<dbReference type="SUPFAM" id="SSF100950">
    <property type="entry name" value="NagB/RpiA/CoA transferase-like"/>
    <property type="match status" value="1"/>
</dbReference>
<dbReference type="PRINTS" id="PR00037">
    <property type="entry name" value="HTHLACR"/>
</dbReference>
<keyword evidence="3" id="KW-0804">Transcription</keyword>
<accession>A0A938XDT2</accession>
<evidence type="ECO:0000256" key="2">
    <source>
        <dbReference type="ARBA" id="ARBA00023125"/>
    </source>
</evidence>
<dbReference type="Pfam" id="PF00455">
    <property type="entry name" value="DeoRC"/>
    <property type="match status" value="1"/>
</dbReference>
<dbReference type="AlphaFoldDB" id="A0A938XDT2"/>
<comment type="caution">
    <text evidence="5">The sequence shown here is derived from an EMBL/GenBank/DDBJ whole genome shotgun (WGS) entry which is preliminary data.</text>
</comment>
<dbReference type="InterPro" id="IPR001034">
    <property type="entry name" value="DeoR_HTH"/>
</dbReference>
<proteinExistence type="predicted"/>
<protein>
    <submittedName>
        <fullName evidence="5">DeoR/GlpR transcriptional regulator</fullName>
    </submittedName>
</protein>
<evidence type="ECO:0000256" key="1">
    <source>
        <dbReference type="ARBA" id="ARBA00023015"/>
    </source>
</evidence>
<name>A0A938XDT2_9CLOT</name>
<dbReference type="InterPro" id="IPR037171">
    <property type="entry name" value="NagB/RpiA_transferase-like"/>
</dbReference>
<sequence>MLAAERQAKIVEIVRQQGSVQVDDLAQNLRVSAMTIRRDLEKLQEDNLLERCHGGAVAKQEVTYADKSTSHMAEKKKLAAACRSLVSAGDNIYLDAGTTTYEIARVIQDIPDIMVVTNDLEIAGLLKNSPAELFLCGGRVQKSTGSMLGYYATQMLEDFRFDVGFFGAASINRDLDVLTPTVDKAFLKRTAQGRCRKAYLVVDESKFEKQAMARINHLSDYTAVLTTRKLTKEEQSKAKKADVRIIPVY</sequence>
<dbReference type="RefSeq" id="WP_204906877.1">
    <property type="nucleotide sequence ID" value="NZ_JACJKS010000013.1"/>
</dbReference>
<reference evidence="5" key="2">
    <citation type="journal article" date="2021" name="Sci. Rep.">
        <title>The distribution of antibiotic resistance genes in chicken gut microbiota commensals.</title>
        <authorList>
            <person name="Juricova H."/>
            <person name="Matiasovicova J."/>
            <person name="Kubasova T."/>
            <person name="Cejkova D."/>
            <person name="Rychlik I."/>
        </authorList>
    </citation>
    <scope>NUCLEOTIDE SEQUENCE</scope>
    <source>
        <strain evidence="5">An582</strain>
    </source>
</reference>
<evidence type="ECO:0000259" key="4">
    <source>
        <dbReference type="PROSITE" id="PS51000"/>
    </source>
</evidence>
<dbReference type="InterPro" id="IPR036390">
    <property type="entry name" value="WH_DNA-bd_sf"/>
</dbReference>
<dbReference type="SUPFAM" id="SSF46785">
    <property type="entry name" value="Winged helix' DNA-binding domain"/>
    <property type="match status" value="1"/>
</dbReference>
<dbReference type="InterPro" id="IPR036388">
    <property type="entry name" value="WH-like_DNA-bd_sf"/>
</dbReference>
<dbReference type="InterPro" id="IPR050313">
    <property type="entry name" value="Carb_Metab_HTH_regulators"/>
</dbReference>
<dbReference type="SMART" id="SM01134">
    <property type="entry name" value="DeoRC"/>
    <property type="match status" value="1"/>
</dbReference>
<dbReference type="Gene3D" id="3.40.50.1360">
    <property type="match status" value="1"/>
</dbReference>
<keyword evidence="2" id="KW-0238">DNA-binding</keyword>
<evidence type="ECO:0000256" key="3">
    <source>
        <dbReference type="ARBA" id="ARBA00023163"/>
    </source>
</evidence>
<dbReference type="GO" id="GO:0003700">
    <property type="term" value="F:DNA-binding transcription factor activity"/>
    <property type="evidence" value="ECO:0007669"/>
    <property type="project" value="InterPro"/>
</dbReference>
<dbReference type="PANTHER" id="PTHR30363">
    <property type="entry name" value="HTH-TYPE TRANSCRIPTIONAL REGULATOR SRLR-RELATED"/>
    <property type="match status" value="1"/>
</dbReference>
<dbReference type="InterPro" id="IPR018356">
    <property type="entry name" value="Tscrpt_reg_HTH_DeoR_CS"/>
</dbReference>
<dbReference type="PANTHER" id="PTHR30363:SF46">
    <property type="entry name" value="LYSR FAMILY TRANSCRIPTIONAL REGULATOR"/>
    <property type="match status" value="1"/>
</dbReference>
<dbReference type="EMBL" id="JACJKS010000013">
    <property type="protein sequence ID" value="MBM6948874.1"/>
    <property type="molecule type" value="Genomic_DNA"/>
</dbReference>